<protein>
    <submittedName>
        <fullName evidence="1">Uncharacterized protein</fullName>
    </submittedName>
</protein>
<organism evidence="1 2">
    <name type="scientific">Chaetomium tenue</name>
    <dbReference type="NCBI Taxonomy" id="1854479"/>
    <lineage>
        <taxon>Eukaryota</taxon>
        <taxon>Fungi</taxon>
        <taxon>Dikarya</taxon>
        <taxon>Ascomycota</taxon>
        <taxon>Pezizomycotina</taxon>
        <taxon>Sordariomycetes</taxon>
        <taxon>Sordariomycetidae</taxon>
        <taxon>Sordariales</taxon>
        <taxon>Chaetomiaceae</taxon>
        <taxon>Chaetomium</taxon>
    </lineage>
</organism>
<evidence type="ECO:0000313" key="2">
    <source>
        <dbReference type="Proteomes" id="UP000724584"/>
    </source>
</evidence>
<reference evidence="1 2" key="1">
    <citation type="journal article" date="2021" name="Nat. Commun.">
        <title>Genetic determinants of endophytism in the Arabidopsis root mycobiome.</title>
        <authorList>
            <person name="Mesny F."/>
            <person name="Miyauchi S."/>
            <person name="Thiergart T."/>
            <person name="Pickel B."/>
            <person name="Atanasova L."/>
            <person name="Karlsson M."/>
            <person name="Huettel B."/>
            <person name="Barry K.W."/>
            <person name="Haridas S."/>
            <person name="Chen C."/>
            <person name="Bauer D."/>
            <person name="Andreopoulos W."/>
            <person name="Pangilinan J."/>
            <person name="LaButti K."/>
            <person name="Riley R."/>
            <person name="Lipzen A."/>
            <person name="Clum A."/>
            <person name="Drula E."/>
            <person name="Henrissat B."/>
            <person name="Kohler A."/>
            <person name="Grigoriev I.V."/>
            <person name="Martin F.M."/>
            <person name="Hacquard S."/>
        </authorList>
    </citation>
    <scope>NUCLEOTIDE SEQUENCE [LARGE SCALE GENOMIC DNA]</scope>
    <source>
        <strain evidence="1 2">MPI-SDFR-AT-0079</strain>
    </source>
</reference>
<gene>
    <name evidence="1" type="ORF">F5144DRAFT_184099</name>
</gene>
<name>A0ACB7PBJ1_9PEZI</name>
<dbReference type="EMBL" id="JAGIZQ010000003">
    <property type="protein sequence ID" value="KAH6636559.1"/>
    <property type="molecule type" value="Genomic_DNA"/>
</dbReference>
<comment type="caution">
    <text evidence="1">The sequence shown here is derived from an EMBL/GenBank/DDBJ whole genome shotgun (WGS) entry which is preliminary data.</text>
</comment>
<keyword evidence="2" id="KW-1185">Reference proteome</keyword>
<sequence>MHEKRATGSWGLSVSVCVCVRDSTHGCPSVPAQTQPAIPWTQNSRAIPEQRACSDCMQLGVWGTCMRRNLQARQKPPYRGLSLRPTQPYPQGPKGGPRTKSGCFPLREIEKLRNWEIPRVPCLLKFDHRIESMAMTVTQGKMKESAETL</sequence>
<dbReference type="Proteomes" id="UP000724584">
    <property type="component" value="Unassembled WGS sequence"/>
</dbReference>
<accession>A0ACB7PBJ1</accession>
<evidence type="ECO:0000313" key="1">
    <source>
        <dbReference type="EMBL" id="KAH6636559.1"/>
    </source>
</evidence>
<proteinExistence type="predicted"/>